<proteinExistence type="predicted"/>
<sequence length="130" mass="14761">MYREKTTAATRTRSRTRSSHDSRFSTLAITPWEFGSTENRIESIRETIHSSNVTRTGLATAVNVGFPTLCCVDRTTPRENQPPVYLFAETKGNARSSLIQTIDLLRRKRVGSIPCILHLFYVVCERWALA</sequence>
<dbReference type="Proteomes" id="UP000078542">
    <property type="component" value="Unassembled WGS sequence"/>
</dbReference>
<reference evidence="2 3" key="1">
    <citation type="submission" date="2016-03" db="EMBL/GenBank/DDBJ databases">
        <title>Cyphomyrmex costatus WGS genome.</title>
        <authorList>
            <person name="Nygaard S."/>
            <person name="Hu H."/>
            <person name="Boomsma J."/>
            <person name="Zhang G."/>
        </authorList>
    </citation>
    <scope>NUCLEOTIDE SEQUENCE [LARGE SCALE GENOMIC DNA]</scope>
    <source>
        <strain evidence="2">MS0001</strain>
        <tissue evidence="2">Whole body</tissue>
    </source>
</reference>
<feature type="region of interest" description="Disordered" evidence="1">
    <location>
        <begin position="1"/>
        <end position="22"/>
    </location>
</feature>
<protein>
    <submittedName>
        <fullName evidence="2">Uncharacterized protein</fullName>
    </submittedName>
</protein>
<name>A0A195CTF0_9HYME</name>
<keyword evidence="3" id="KW-1185">Reference proteome</keyword>
<dbReference type="AlphaFoldDB" id="A0A195CTF0"/>
<evidence type="ECO:0000313" key="2">
    <source>
        <dbReference type="EMBL" id="KYN03976.1"/>
    </source>
</evidence>
<organism evidence="2 3">
    <name type="scientific">Cyphomyrmex costatus</name>
    <dbReference type="NCBI Taxonomy" id="456900"/>
    <lineage>
        <taxon>Eukaryota</taxon>
        <taxon>Metazoa</taxon>
        <taxon>Ecdysozoa</taxon>
        <taxon>Arthropoda</taxon>
        <taxon>Hexapoda</taxon>
        <taxon>Insecta</taxon>
        <taxon>Pterygota</taxon>
        <taxon>Neoptera</taxon>
        <taxon>Endopterygota</taxon>
        <taxon>Hymenoptera</taxon>
        <taxon>Apocrita</taxon>
        <taxon>Aculeata</taxon>
        <taxon>Formicoidea</taxon>
        <taxon>Formicidae</taxon>
        <taxon>Myrmicinae</taxon>
        <taxon>Cyphomyrmex</taxon>
    </lineage>
</organism>
<accession>A0A195CTF0</accession>
<evidence type="ECO:0000256" key="1">
    <source>
        <dbReference type="SAM" id="MobiDB-lite"/>
    </source>
</evidence>
<gene>
    <name evidence="2" type="ORF">ALC62_04740</name>
</gene>
<evidence type="ECO:0000313" key="3">
    <source>
        <dbReference type="Proteomes" id="UP000078542"/>
    </source>
</evidence>
<dbReference type="EMBL" id="KQ977279">
    <property type="protein sequence ID" value="KYN03976.1"/>
    <property type="molecule type" value="Genomic_DNA"/>
</dbReference>